<feature type="transmembrane region" description="Helical" evidence="1">
    <location>
        <begin position="20"/>
        <end position="39"/>
    </location>
</feature>
<proteinExistence type="predicted"/>
<organism evidence="2 3">
    <name type="scientific">Microlunatus parietis</name>
    <dbReference type="NCBI Taxonomy" id="682979"/>
    <lineage>
        <taxon>Bacteria</taxon>
        <taxon>Bacillati</taxon>
        <taxon>Actinomycetota</taxon>
        <taxon>Actinomycetes</taxon>
        <taxon>Propionibacteriales</taxon>
        <taxon>Propionibacteriaceae</taxon>
        <taxon>Microlunatus</taxon>
    </lineage>
</organism>
<keyword evidence="1" id="KW-0472">Membrane</keyword>
<feature type="transmembrane region" description="Helical" evidence="1">
    <location>
        <begin position="59"/>
        <end position="79"/>
    </location>
</feature>
<evidence type="ECO:0000256" key="1">
    <source>
        <dbReference type="SAM" id="Phobius"/>
    </source>
</evidence>
<reference evidence="2 3" key="1">
    <citation type="submission" date="2020-07" db="EMBL/GenBank/DDBJ databases">
        <title>Sequencing the genomes of 1000 actinobacteria strains.</title>
        <authorList>
            <person name="Klenk H.-P."/>
        </authorList>
    </citation>
    <scope>NUCLEOTIDE SEQUENCE [LARGE SCALE GENOMIC DNA]</scope>
    <source>
        <strain evidence="2 3">DSM 22083</strain>
    </source>
</reference>
<evidence type="ECO:0000313" key="2">
    <source>
        <dbReference type="EMBL" id="NYE69454.1"/>
    </source>
</evidence>
<keyword evidence="3" id="KW-1185">Reference proteome</keyword>
<keyword evidence="1" id="KW-0812">Transmembrane</keyword>
<evidence type="ECO:0000313" key="3">
    <source>
        <dbReference type="Proteomes" id="UP000569914"/>
    </source>
</evidence>
<protein>
    <submittedName>
        <fullName evidence="2">Uncharacterized protein</fullName>
    </submittedName>
</protein>
<dbReference type="EMBL" id="JACCBU010000001">
    <property type="protein sequence ID" value="NYE69454.1"/>
    <property type="molecule type" value="Genomic_DNA"/>
</dbReference>
<dbReference type="Proteomes" id="UP000569914">
    <property type="component" value="Unassembled WGS sequence"/>
</dbReference>
<keyword evidence="1" id="KW-1133">Transmembrane helix</keyword>
<accession>A0A7Y9I3Z5</accession>
<dbReference type="AlphaFoldDB" id="A0A7Y9I3Z5"/>
<name>A0A7Y9I3Z5_9ACTN</name>
<comment type="caution">
    <text evidence="2">The sequence shown here is derived from an EMBL/GenBank/DDBJ whole genome shotgun (WGS) entry which is preliminary data.</text>
</comment>
<gene>
    <name evidence="2" type="ORF">BKA15_000783</name>
</gene>
<sequence length="101" mass="10819">MTTTTARVTAATIDVRPRGWALVIAGLTGTAAGVFLAFVPPAVGADRYSFPLSPPGYTAIQAFFFVHQVALAYGLLTVWRSGRAGGGRFSRRWAAFSPWSR</sequence>
<dbReference type="RefSeq" id="WP_179748241.1">
    <property type="nucleotide sequence ID" value="NZ_JACCBU010000001.1"/>
</dbReference>